<feature type="domain" description="DUF547" evidence="2">
    <location>
        <begin position="1123"/>
        <end position="1224"/>
    </location>
</feature>
<feature type="compositionally biased region" description="Pro residues" evidence="1">
    <location>
        <begin position="34"/>
        <end position="45"/>
    </location>
</feature>
<dbReference type="EMBL" id="BRXW01000265">
    <property type="protein sequence ID" value="GMI16773.1"/>
    <property type="molecule type" value="Genomic_DNA"/>
</dbReference>
<dbReference type="Pfam" id="PF08588">
    <property type="entry name" value="Duc1"/>
    <property type="match status" value="1"/>
</dbReference>
<sequence>MIVEPSKSTYKQLTKQLPPPTQTSTLTSTSITPPSSPPPKSPPRPSHVSSKLSKTLPPSLQPLLILDASTTPPTRIPPNSPTPYSFENQYFKGDISLMFKTPDSPLPHIFTNKARMFEFQFQGEFLQKPSHPIYLSVSFKDPPKIGIMMRTIVGAGLNWVKKVNKGFYYTLGKEGERPRVAFPLIYAVDRLVVSDVGEKGLPKVGQVIEGESEEEVKKRKKGLGDPIVFETDKVYSIALWSAFVDWVKWRVCNIPGVRPFGMESVTSGQPLTFCIYELEGSHGVEEGEKKNVFAEFEISLIGKTNPPAHLPEEDTDSEEENEEDTSLWMSYDTPLKVKSSDSEVTDGGGFACLQSQEHSILTPFPPRTSSSARTGGVGYCVLKKPSPNTQTSSNPTSNRVRFGDCVLIRSEGVSQRIKWLSTHRGWWLKWISTMPKHNGHFIVEGGVEGDFVTVGGSWTLRHKRWKGYIVGASQSTNAKYGGRMMGLLKSTTTSTSTTEDDLELEREMAEDDGSGSKKKKPWMEQVKFKAFHAMEEEEEEEEGGEGAEKGEDAKAVSEYSNSKLDVPAWVEAMHRTKRKRTLCYVVRARGEKNCISLRTGADFTKVFQIREGPRESDSDSDSSTEYHGSSSDDEPSLRTPDKIPVPLEFATSPEVALSLPPPTPPPSPGDGSSSSSSGRGNFSKVAGMTKKAGGKGFALAKGTLKLSAKVGLGTMSIVSNGGMAVAKGGMAVARKVTPKGPAPKANKLPKKIVGGKSSFSRDDLFGTPAEKDRRKSTKKKKSINSGLSLTISNPAHTARKPAAAMSAPDHSARILSNFVTDVSELSLQVLSAQISRPSDLDAWFLQGGSAELGVVPQGSKPQHECVVGRALWETHWREEWCGVYASHVAFYAPLSKKPAFVLPHRDVLTVRSINNDDSPLPTLSIVALDTPGRVHYLAFRSADERSDFEEKVKAAVFSASESDSFEEISYVSSDPRENFVLKSGQWAGVAGSNKSNRRVVLNARRMRFDGAGHEDMRKKLATFEQAGYLGRSPGDIEVTESGVEQTGASFSSPPATSGSSDSPEINKDVLDFANFVEVLLKNALSLSPESSLEDLVGFLNMTSCLRSLDLNAIDYNSDCAVMLFVNIYHCLLQHALLLLGPPSKTSVSHFFRCVCYEIGGDVFSLSELEHLVIRGKLCAPSAGRIEPTKSSEGFKKYSLGNVDARINFVLHNGLSSSDPVVPVLSMSAGLSRQMNDISTASIQRALQVDGKKRLVVLPEVCRVFRDDFGDDNVSVLRFLLRFLEKQSWEAVSWLLAEQGGGGIKFRFRNSGDFLTTLGAAGGGEVSGGG</sequence>
<dbReference type="InterPro" id="IPR013897">
    <property type="entry name" value="Duc1"/>
</dbReference>
<comment type="caution">
    <text evidence="4">The sequence shown here is derived from an EMBL/GenBank/DDBJ whole genome shotgun (WGS) entry which is preliminary data.</text>
</comment>
<evidence type="ECO:0000256" key="1">
    <source>
        <dbReference type="SAM" id="MobiDB-lite"/>
    </source>
</evidence>
<evidence type="ECO:0008006" key="6">
    <source>
        <dbReference type="Google" id="ProtNLM"/>
    </source>
</evidence>
<feature type="compositionally biased region" description="Pro residues" evidence="1">
    <location>
        <begin position="659"/>
        <end position="668"/>
    </location>
</feature>
<feature type="region of interest" description="Disordered" evidence="1">
    <location>
        <begin position="737"/>
        <end position="790"/>
    </location>
</feature>
<reference evidence="5" key="1">
    <citation type="journal article" date="2023" name="Commun. Biol.">
        <title>Genome analysis of Parmales, the sister group of diatoms, reveals the evolutionary specialization of diatoms from phago-mixotrophs to photoautotrophs.</title>
        <authorList>
            <person name="Ban H."/>
            <person name="Sato S."/>
            <person name="Yoshikawa S."/>
            <person name="Yamada K."/>
            <person name="Nakamura Y."/>
            <person name="Ichinomiya M."/>
            <person name="Sato N."/>
            <person name="Blanc-Mathieu R."/>
            <person name="Endo H."/>
            <person name="Kuwata A."/>
            <person name="Ogata H."/>
        </authorList>
    </citation>
    <scope>NUCLEOTIDE SEQUENCE [LARGE SCALE GENOMIC DNA]</scope>
    <source>
        <strain evidence="5">NIES 3700</strain>
    </source>
</reference>
<dbReference type="InterPro" id="IPR006869">
    <property type="entry name" value="DUF547"/>
</dbReference>
<feature type="compositionally biased region" description="Acidic residues" evidence="1">
    <location>
        <begin position="535"/>
        <end position="545"/>
    </location>
</feature>
<feature type="region of interest" description="Disordered" evidence="1">
    <location>
        <begin position="1042"/>
        <end position="1063"/>
    </location>
</feature>
<feature type="domain" description="Domain of unknown function at the cortex 1" evidence="3">
    <location>
        <begin position="69"/>
        <end position="281"/>
    </location>
</feature>
<name>A0A9W7KYQ5_9STRA</name>
<feature type="region of interest" description="Disordered" evidence="1">
    <location>
        <begin position="1"/>
        <end position="54"/>
    </location>
</feature>
<feature type="compositionally biased region" description="Acidic residues" evidence="1">
    <location>
        <begin position="498"/>
        <end position="513"/>
    </location>
</feature>
<feature type="compositionally biased region" description="Polar residues" evidence="1">
    <location>
        <begin position="1"/>
        <end position="10"/>
    </location>
</feature>
<evidence type="ECO:0000313" key="4">
    <source>
        <dbReference type="EMBL" id="GMI16773.1"/>
    </source>
</evidence>
<keyword evidence="5" id="KW-1185">Reference proteome</keyword>
<feature type="region of interest" description="Disordered" evidence="1">
    <location>
        <begin position="491"/>
        <end position="520"/>
    </location>
</feature>
<feature type="region of interest" description="Disordered" evidence="1">
    <location>
        <begin position="609"/>
        <end position="687"/>
    </location>
</feature>
<protein>
    <recommendedName>
        <fullName evidence="6">DUF547 domain-containing protein</fullName>
    </recommendedName>
</protein>
<dbReference type="PANTHER" id="PTHR46361">
    <property type="entry name" value="ELECTRON CARRIER/ PROTEIN DISULFIDE OXIDOREDUCTASE"/>
    <property type="match status" value="1"/>
</dbReference>
<feature type="compositionally biased region" description="Basic and acidic residues" evidence="1">
    <location>
        <begin position="759"/>
        <end position="773"/>
    </location>
</feature>
<dbReference type="OrthoDB" id="71430at2759"/>
<feature type="compositionally biased region" description="Low complexity" evidence="1">
    <location>
        <begin position="1046"/>
        <end position="1062"/>
    </location>
</feature>
<feature type="region of interest" description="Disordered" evidence="1">
    <location>
        <begin position="303"/>
        <end position="325"/>
    </location>
</feature>
<organism evidence="4 5">
    <name type="scientific">Triparma laevis f. longispina</name>
    <dbReference type="NCBI Taxonomy" id="1714387"/>
    <lineage>
        <taxon>Eukaryota</taxon>
        <taxon>Sar</taxon>
        <taxon>Stramenopiles</taxon>
        <taxon>Ochrophyta</taxon>
        <taxon>Bolidophyceae</taxon>
        <taxon>Parmales</taxon>
        <taxon>Triparmaceae</taxon>
        <taxon>Triparma</taxon>
    </lineage>
</organism>
<feature type="compositionally biased region" description="Low complexity" evidence="1">
    <location>
        <begin position="669"/>
        <end position="678"/>
    </location>
</feature>
<accession>A0A9W7KYQ5</accession>
<feature type="compositionally biased region" description="Acidic residues" evidence="1">
    <location>
        <begin position="313"/>
        <end position="325"/>
    </location>
</feature>
<gene>
    <name evidence="4" type="ORF">TrLO_g12402</name>
</gene>
<evidence type="ECO:0000313" key="5">
    <source>
        <dbReference type="Proteomes" id="UP001165122"/>
    </source>
</evidence>
<feature type="compositionally biased region" description="Basic and acidic residues" evidence="1">
    <location>
        <begin position="546"/>
        <end position="555"/>
    </location>
</feature>
<dbReference type="PANTHER" id="PTHR46361:SF3">
    <property type="entry name" value="ELECTRON CARRIER_ PROTEIN DISULFIDE OXIDOREDUCTASE"/>
    <property type="match status" value="1"/>
</dbReference>
<evidence type="ECO:0000259" key="2">
    <source>
        <dbReference type="Pfam" id="PF04784"/>
    </source>
</evidence>
<feature type="compositionally biased region" description="Low complexity" evidence="1">
    <location>
        <begin position="11"/>
        <end position="33"/>
    </location>
</feature>
<dbReference type="Pfam" id="PF04784">
    <property type="entry name" value="DUF547"/>
    <property type="match status" value="1"/>
</dbReference>
<feature type="region of interest" description="Disordered" evidence="1">
    <location>
        <begin position="534"/>
        <end position="558"/>
    </location>
</feature>
<dbReference type="Proteomes" id="UP001165122">
    <property type="component" value="Unassembled WGS sequence"/>
</dbReference>
<evidence type="ECO:0000259" key="3">
    <source>
        <dbReference type="Pfam" id="PF08588"/>
    </source>
</evidence>
<proteinExistence type="predicted"/>